<dbReference type="EnsemblPlants" id="Bo3g113790.1">
    <property type="protein sequence ID" value="Bo3g113790.1"/>
    <property type="gene ID" value="Bo3g113790"/>
</dbReference>
<accession>A0A0D3BGE7</accession>
<feature type="domain" description="Myb-like" evidence="2">
    <location>
        <begin position="251"/>
        <end position="314"/>
    </location>
</feature>
<dbReference type="PANTHER" id="PTHR45023:SF4">
    <property type="entry name" value="GLYCINE-RICH PROTEIN-RELATED"/>
    <property type="match status" value="1"/>
</dbReference>
<reference evidence="3 4" key="1">
    <citation type="journal article" date="2014" name="Genome Biol.">
        <title>Transcriptome and methylome profiling reveals relics of genome dominance in the mesopolyploid Brassica oleracea.</title>
        <authorList>
            <person name="Parkin I.A."/>
            <person name="Koh C."/>
            <person name="Tang H."/>
            <person name="Robinson S.J."/>
            <person name="Kagale S."/>
            <person name="Clarke W.E."/>
            <person name="Town C.D."/>
            <person name="Nixon J."/>
            <person name="Krishnakumar V."/>
            <person name="Bidwell S.L."/>
            <person name="Denoeud F."/>
            <person name="Belcram H."/>
            <person name="Links M.G."/>
            <person name="Just J."/>
            <person name="Clarke C."/>
            <person name="Bender T."/>
            <person name="Huebert T."/>
            <person name="Mason A.S."/>
            <person name="Pires J.C."/>
            <person name="Barker G."/>
            <person name="Moore J."/>
            <person name="Walley P.G."/>
            <person name="Manoli S."/>
            <person name="Batley J."/>
            <person name="Edwards D."/>
            <person name="Nelson M.N."/>
            <person name="Wang X."/>
            <person name="Paterson A.H."/>
            <person name="King G."/>
            <person name="Bancroft I."/>
            <person name="Chalhoub B."/>
            <person name="Sharpe A.G."/>
        </authorList>
    </citation>
    <scope>NUCLEOTIDE SEQUENCE</scope>
    <source>
        <strain evidence="3 4">cv. TO1000</strain>
    </source>
</reference>
<dbReference type="Gramene" id="Bo3g113790.1">
    <property type="protein sequence ID" value="Bo3g113790.1"/>
    <property type="gene ID" value="Bo3g113790"/>
</dbReference>
<dbReference type="STRING" id="109376.A0A0D3BGE7"/>
<proteinExistence type="predicted"/>
<keyword evidence="4" id="KW-1185">Reference proteome</keyword>
<dbReference type="PROSITE" id="PS50090">
    <property type="entry name" value="MYB_LIKE"/>
    <property type="match status" value="1"/>
</dbReference>
<feature type="compositionally biased region" description="Polar residues" evidence="1">
    <location>
        <begin position="344"/>
        <end position="355"/>
    </location>
</feature>
<dbReference type="PANTHER" id="PTHR45023">
    <property type="match status" value="1"/>
</dbReference>
<dbReference type="HOGENOM" id="CLU_553612_0_0_1"/>
<dbReference type="Proteomes" id="UP000032141">
    <property type="component" value="Chromosome C3"/>
</dbReference>
<dbReference type="AlphaFoldDB" id="A0A0D3BGE7"/>
<dbReference type="eggNOG" id="ENOG502RYNN">
    <property type="taxonomic scope" value="Eukaryota"/>
</dbReference>
<reference evidence="3" key="2">
    <citation type="submission" date="2015-03" db="UniProtKB">
        <authorList>
            <consortium name="EnsemblPlants"/>
        </authorList>
    </citation>
    <scope>IDENTIFICATION</scope>
</reference>
<protein>
    <recommendedName>
        <fullName evidence="2">Myb-like domain-containing protein</fullName>
    </recommendedName>
</protein>
<sequence length="493" mass="51588">MHVFDQTSSCNDRWGKVIDRGFYTDGDRAFPRALLDGAGALLDGAGALLDGAGALLDGAGALLDGAGALLDGAGALLDGAGALLDGAGALLDGAGALLDGAGALLDGAGALLDGAGALLDGAGALLDGAGALLDGAGALLDGAGALLDGAGALLDGAGALLDGAGALLDGAGALLDGAGALLDGAGALLDGAGALCLKMDGLRGSTKQEEGTSKQWTAKQSNTVPLFGSQGAEASSYPDDSSAERRELRLWTPVEDIVLISSWLNTSKDPVVGNEQRSGTFWKSIAAYFAASPKVAVSEQRDANHCKQRWHKINDQHAWKELRNDQKWCGLKSEGSSKRRKYQEGSQSESSAANETRTDEEERPPGVKAAKGKKTKVEGKDRISEFQTMWSIKQQDLVIKERLSKMRLLDSLLAKKEPLADYEEALKKKLINELLSRLLDSLQLTDYVLDCLATLFSPFCHGPAKKPWHHVVVCHGLWLMFVCSIRSCQDLVL</sequence>
<evidence type="ECO:0000313" key="3">
    <source>
        <dbReference type="EnsemblPlants" id="Bo3g113790.1"/>
    </source>
</evidence>
<dbReference type="InterPro" id="IPR001005">
    <property type="entry name" value="SANT/Myb"/>
</dbReference>
<organism evidence="3 4">
    <name type="scientific">Brassica oleracea var. oleracea</name>
    <dbReference type="NCBI Taxonomy" id="109376"/>
    <lineage>
        <taxon>Eukaryota</taxon>
        <taxon>Viridiplantae</taxon>
        <taxon>Streptophyta</taxon>
        <taxon>Embryophyta</taxon>
        <taxon>Tracheophyta</taxon>
        <taxon>Spermatophyta</taxon>
        <taxon>Magnoliopsida</taxon>
        <taxon>eudicotyledons</taxon>
        <taxon>Gunneridae</taxon>
        <taxon>Pentapetalae</taxon>
        <taxon>rosids</taxon>
        <taxon>malvids</taxon>
        <taxon>Brassicales</taxon>
        <taxon>Brassicaceae</taxon>
        <taxon>Brassiceae</taxon>
        <taxon>Brassica</taxon>
    </lineage>
</organism>
<name>A0A0D3BGE7_BRAOL</name>
<evidence type="ECO:0000259" key="2">
    <source>
        <dbReference type="PROSITE" id="PS50090"/>
    </source>
</evidence>
<evidence type="ECO:0000313" key="4">
    <source>
        <dbReference type="Proteomes" id="UP000032141"/>
    </source>
</evidence>
<feature type="region of interest" description="Disordered" evidence="1">
    <location>
        <begin position="333"/>
        <end position="378"/>
    </location>
</feature>
<evidence type="ECO:0000256" key="1">
    <source>
        <dbReference type="SAM" id="MobiDB-lite"/>
    </source>
</evidence>